<dbReference type="Gene3D" id="3.40.50.150">
    <property type="entry name" value="Vaccinia Virus protein VP39"/>
    <property type="match status" value="1"/>
</dbReference>
<dbReference type="CDD" id="cd02440">
    <property type="entry name" value="AdoMet_MTases"/>
    <property type="match status" value="1"/>
</dbReference>
<evidence type="ECO:0000313" key="2">
    <source>
        <dbReference type="EMBL" id="ADC93889.1"/>
    </source>
</evidence>
<name>D4HSK6_LEPIR</name>
<dbReference type="Pfam" id="PF08241">
    <property type="entry name" value="Methyltransf_11"/>
    <property type="match status" value="1"/>
</dbReference>
<dbReference type="InterPro" id="IPR013216">
    <property type="entry name" value="Methyltransf_11"/>
</dbReference>
<sequence length="280" mass="32618">MEKMKTILNFLSLSKDGIYSAEIPFSEQEVELKMRSEVASREYSNYFEVISKNHSIPVMDREIKRFLKKIKPNGIILDIGGCWGWHWRNISIERPDVKVIVVDFLRENLNHAKKFLGDFIGTHVYLVHADATSLPFQDQIFDGVWTVQTFQHIPDFKKACSEAFRVLKPEGTFINYSLNTTPMNRIIYFLLGKKFHTEGKVEGSFFLNRANIAQKEILVDLYGRKNVVEGYSECFFHPDLRLTFSGRKNNFLGILDYYYSKIYGLNTLLARQKSFAAIRR</sequence>
<reference evidence="2" key="1">
    <citation type="submission" date="2009-04" db="EMBL/GenBank/DDBJ databases">
        <authorList>
            <person name="Cai C."/>
            <person name="Zhu Y."/>
            <person name="Zhong Y."/>
            <person name="Xin X."/>
            <person name="Jiang X.-G."/>
            <person name="He P."/>
            <person name="Qin J.-H."/>
            <person name="Zhao G.-P."/>
            <person name="Guo X.-K."/>
        </authorList>
    </citation>
    <scope>NUCLEOTIDE SEQUENCE</scope>
    <source>
        <strain evidence="2">Gui44</strain>
    </source>
</reference>
<accession>D4HSK6</accession>
<feature type="domain" description="Methyltransferase type 11" evidence="1">
    <location>
        <begin position="77"/>
        <end position="174"/>
    </location>
</feature>
<reference evidence="2" key="2">
    <citation type="journal article" date="2010" name="BMC Microbiol.">
        <title>Development of O-antigen gene cluster-specific PCRs for rapid typing six epidemic serogroups of Leptospira in China.</title>
        <authorList>
            <person name="Cai C.S."/>
            <person name="Zhu Y.Z."/>
            <person name="Zhong Y."/>
            <person name="Xin X.F."/>
            <person name="Jiang X.G."/>
            <person name="Lou X.L."/>
            <person name="He P."/>
            <person name="Qin J.H."/>
            <person name="Zhao G.P."/>
            <person name="Wang S.Y."/>
            <person name="Guo X.K."/>
        </authorList>
    </citation>
    <scope>NUCLEOTIDE SEQUENCE</scope>
    <source>
        <strain evidence="2">Gui44</strain>
    </source>
</reference>
<dbReference type="AlphaFoldDB" id="D4HSK6"/>
<dbReference type="SUPFAM" id="SSF53335">
    <property type="entry name" value="S-adenosyl-L-methionine-dependent methyltransferases"/>
    <property type="match status" value="1"/>
</dbReference>
<dbReference type="EMBL" id="FJ976886">
    <property type="protein sequence ID" value="ADC93889.1"/>
    <property type="molecule type" value="Genomic_DNA"/>
</dbReference>
<organism evidence="2">
    <name type="scientific">Leptospira interrogans serovar Canicola</name>
    <dbReference type="NCBI Taxonomy" id="211880"/>
    <lineage>
        <taxon>Bacteria</taxon>
        <taxon>Pseudomonadati</taxon>
        <taxon>Spirochaetota</taxon>
        <taxon>Spirochaetia</taxon>
        <taxon>Leptospirales</taxon>
        <taxon>Leptospiraceae</taxon>
        <taxon>Leptospira</taxon>
    </lineage>
</organism>
<protein>
    <recommendedName>
        <fullName evidence="1">Methyltransferase type 11 domain-containing protein</fullName>
    </recommendedName>
</protein>
<dbReference type="InterPro" id="IPR029063">
    <property type="entry name" value="SAM-dependent_MTases_sf"/>
</dbReference>
<dbReference type="PANTHER" id="PTHR43591">
    <property type="entry name" value="METHYLTRANSFERASE"/>
    <property type="match status" value="1"/>
</dbReference>
<evidence type="ECO:0000259" key="1">
    <source>
        <dbReference type="Pfam" id="PF08241"/>
    </source>
</evidence>
<proteinExistence type="predicted"/>
<dbReference type="GO" id="GO:0008757">
    <property type="term" value="F:S-adenosylmethionine-dependent methyltransferase activity"/>
    <property type="evidence" value="ECO:0007669"/>
    <property type="project" value="InterPro"/>
</dbReference>